<dbReference type="GO" id="GO:0004843">
    <property type="term" value="F:cysteine-type deubiquitinase activity"/>
    <property type="evidence" value="ECO:0007669"/>
    <property type="project" value="UniProtKB-EC"/>
</dbReference>
<sequence>MEAIFHEKQEGSLCAQHCLNTLLQGPYFTPVDLASIGQSLDDEERQRMAEGDVNSEEYQRFLQQPSSNYDDSGFFSIQVMCRALSVWSLELVPYSNPRVQDARENPQNQNAFICNLQQHWFTIRKLGNQWFNINSLKTEPELISETYLSLFLTQVQAEGYSIFVVIGDLPPCEADQLLRFCPAKPVKKPASKPAKGIQKSDLQAALDQVQSPSVTRPVDIDEVRRKREQYFNSQLSSNPQCSTSTSSSKSSTDVQKSDSTEEMTEDEMLQAALLMSLSENPS</sequence>
<evidence type="ECO:0000256" key="7">
    <source>
        <dbReference type="ARBA" id="ARBA00022807"/>
    </source>
</evidence>
<name>A0A913Y241_EXADI</name>
<evidence type="ECO:0000256" key="12">
    <source>
        <dbReference type="PROSITE-ProRule" id="PRU00331"/>
    </source>
</evidence>
<evidence type="ECO:0000256" key="4">
    <source>
        <dbReference type="ARBA" id="ARBA00022670"/>
    </source>
</evidence>
<evidence type="ECO:0000313" key="15">
    <source>
        <dbReference type="EnsemblMetazoa" id="XP_020913567.1"/>
    </source>
</evidence>
<feature type="active site" description="Proton acceptor" evidence="11">
    <location>
        <position position="119"/>
    </location>
</feature>
<reference evidence="15" key="1">
    <citation type="submission" date="2022-11" db="UniProtKB">
        <authorList>
            <consortium name="EnsemblMetazoa"/>
        </authorList>
    </citation>
    <scope>IDENTIFICATION</scope>
</reference>
<evidence type="ECO:0000259" key="14">
    <source>
        <dbReference type="PROSITE" id="PS50957"/>
    </source>
</evidence>
<feature type="active site" evidence="11 12">
    <location>
        <position position="134"/>
    </location>
</feature>
<keyword evidence="9" id="KW-0804">Transcription</keyword>
<organism evidence="15 16">
    <name type="scientific">Exaiptasia diaphana</name>
    <name type="common">Tropical sea anemone</name>
    <name type="synonym">Aiptasia pulchella</name>
    <dbReference type="NCBI Taxonomy" id="2652724"/>
    <lineage>
        <taxon>Eukaryota</taxon>
        <taxon>Metazoa</taxon>
        <taxon>Cnidaria</taxon>
        <taxon>Anthozoa</taxon>
        <taxon>Hexacorallia</taxon>
        <taxon>Actiniaria</taxon>
        <taxon>Aiptasiidae</taxon>
        <taxon>Exaiptasia</taxon>
    </lineage>
</organism>
<keyword evidence="8" id="KW-0805">Transcription regulation</keyword>
<keyword evidence="7" id="KW-0788">Thiol protease</keyword>
<feature type="region of interest" description="Disordered" evidence="13">
    <location>
        <begin position="186"/>
        <end position="268"/>
    </location>
</feature>
<dbReference type="Gene3D" id="1.10.287.10">
    <property type="entry name" value="S15/NS1, RNA-binding"/>
    <property type="match status" value="1"/>
</dbReference>
<feature type="compositionally biased region" description="Basic and acidic residues" evidence="13">
    <location>
        <begin position="218"/>
        <end position="229"/>
    </location>
</feature>
<comment type="catalytic activity">
    <reaction evidence="1">
        <text>Thiol-dependent hydrolysis of ester, thioester, amide, peptide and isopeptide bonds formed by the C-terminal Gly of ubiquitin (a 76-residue protein attached to proteins as an intracellular targeting signal).</text>
        <dbReference type="EC" id="3.4.19.12"/>
    </reaction>
</comment>
<keyword evidence="16" id="KW-1185">Reference proteome</keyword>
<dbReference type="Pfam" id="PF02099">
    <property type="entry name" value="Josephin"/>
    <property type="match status" value="1"/>
</dbReference>
<keyword evidence="5" id="KW-0833">Ubl conjugation pathway</keyword>
<dbReference type="EC" id="3.4.19.12" evidence="3"/>
<evidence type="ECO:0000256" key="10">
    <source>
        <dbReference type="ARBA" id="ARBA00023242"/>
    </source>
</evidence>
<dbReference type="InterPro" id="IPR033865">
    <property type="entry name" value="Ataxin-3"/>
</dbReference>
<dbReference type="SMART" id="SM01246">
    <property type="entry name" value="Josephin"/>
    <property type="match status" value="1"/>
</dbReference>
<dbReference type="FunFam" id="1.10.287.10:FF:000023">
    <property type="entry name" value="Ataxin 3 variant ref"/>
    <property type="match status" value="1"/>
</dbReference>
<evidence type="ECO:0000256" key="6">
    <source>
        <dbReference type="ARBA" id="ARBA00022801"/>
    </source>
</evidence>
<dbReference type="FunFam" id="3.90.70.40:FF:000005">
    <property type="entry name" value="Ataxin 3"/>
    <property type="match status" value="1"/>
</dbReference>
<feature type="active site" description="Nucleophile" evidence="11">
    <location>
        <position position="14"/>
    </location>
</feature>
<dbReference type="KEGG" id="epa:110251220"/>
<dbReference type="GO" id="GO:0005634">
    <property type="term" value="C:nucleus"/>
    <property type="evidence" value="ECO:0007669"/>
    <property type="project" value="UniProtKB-SubCell"/>
</dbReference>
<feature type="compositionally biased region" description="Low complexity" evidence="13">
    <location>
        <begin position="236"/>
        <end position="254"/>
    </location>
</feature>
<evidence type="ECO:0000313" key="16">
    <source>
        <dbReference type="Proteomes" id="UP000887567"/>
    </source>
</evidence>
<dbReference type="PROSITE" id="PS50330">
    <property type="entry name" value="UIM"/>
    <property type="match status" value="1"/>
</dbReference>
<dbReference type="EnsemblMetazoa" id="XM_021057908.2">
    <property type="protein sequence ID" value="XP_020913567.1"/>
    <property type="gene ID" value="LOC110251220"/>
</dbReference>
<dbReference type="AlphaFoldDB" id="A0A913Y241"/>
<comment type="subcellular location">
    <subcellularLocation>
        <location evidence="2">Nucleus</location>
    </subcellularLocation>
</comment>
<evidence type="ECO:0000256" key="13">
    <source>
        <dbReference type="SAM" id="MobiDB-lite"/>
    </source>
</evidence>
<evidence type="ECO:0000256" key="5">
    <source>
        <dbReference type="ARBA" id="ARBA00022786"/>
    </source>
</evidence>
<dbReference type="OrthoDB" id="10063692at2759"/>
<dbReference type="OMA" id="PWRWYNL"/>
<feature type="domain" description="Josephin" evidence="14">
    <location>
        <begin position="1"/>
        <end position="180"/>
    </location>
</feature>
<dbReference type="InterPro" id="IPR006155">
    <property type="entry name" value="Josephin"/>
</dbReference>
<accession>A0A913Y241</accession>
<feature type="active site" evidence="12">
    <location>
        <position position="14"/>
    </location>
</feature>
<dbReference type="PRINTS" id="PR01233">
    <property type="entry name" value="JOSEPHIN"/>
</dbReference>
<dbReference type="GeneID" id="110251220"/>
<dbReference type="PANTHER" id="PTHR14159">
    <property type="entry name" value="ATAXIN-3-RELATED"/>
    <property type="match status" value="1"/>
</dbReference>
<dbReference type="PROSITE" id="PS50957">
    <property type="entry name" value="JOSEPHIN"/>
    <property type="match status" value="1"/>
</dbReference>
<evidence type="ECO:0000256" key="8">
    <source>
        <dbReference type="ARBA" id="ARBA00023015"/>
    </source>
</evidence>
<evidence type="ECO:0000256" key="11">
    <source>
        <dbReference type="PIRSR" id="PIRSR633865-1"/>
    </source>
</evidence>
<evidence type="ECO:0000256" key="1">
    <source>
        <dbReference type="ARBA" id="ARBA00000707"/>
    </source>
</evidence>
<evidence type="ECO:0000256" key="3">
    <source>
        <dbReference type="ARBA" id="ARBA00012759"/>
    </source>
</evidence>
<dbReference type="GO" id="GO:0006508">
    <property type="term" value="P:proteolysis"/>
    <property type="evidence" value="ECO:0007669"/>
    <property type="project" value="UniProtKB-KW"/>
</dbReference>
<dbReference type="GO" id="GO:0016579">
    <property type="term" value="P:protein deubiquitination"/>
    <property type="evidence" value="ECO:0007669"/>
    <property type="project" value="InterPro"/>
</dbReference>
<dbReference type="PANTHER" id="PTHR14159:SF0">
    <property type="entry name" value="ATAXIN-3-RELATED"/>
    <property type="match status" value="1"/>
</dbReference>
<keyword evidence="4" id="KW-0645">Protease</keyword>
<dbReference type="InterPro" id="IPR003903">
    <property type="entry name" value="UIM_dom"/>
</dbReference>
<evidence type="ECO:0000256" key="9">
    <source>
        <dbReference type="ARBA" id="ARBA00023163"/>
    </source>
</evidence>
<keyword evidence="6 12" id="KW-0378">Hydrolase</keyword>
<proteinExistence type="predicted"/>
<dbReference type="Proteomes" id="UP000887567">
    <property type="component" value="Unplaced"/>
</dbReference>
<evidence type="ECO:0000256" key="2">
    <source>
        <dbReference type="ARBA" id="ARBA00004123"/>
    </source>
</evidence>
<dbReference type="RefSeq" id="XP_020913567.1">
    <property type="nucleotide sequence ID" value="XM_021057908.2"/>
</dbReference>
<feature type="active site" evidence="12">
    <location>
        <position position="119"/>
    </location>
</feature>
<keyword evidence="10" id="KW-0539">Nucleus</keyword>
<protein>
    <recommendedName>
        <fullName evidence="3">ubiquitinyl hydrolase 1</fullName>
        <ecNumber evidence="3">3.4.19.12</ecNumber>
    </recommendedName>
</protein>
<dbReference type="Gene3D" id="3.90.70.40">
    <property type="match status" value="1"/>
</dbReference>